<accession>A0AAX6DV89</accession>
<proteinExistence type="predicted"/>
<sequence length="50" mass="5615">MSSQSWNVIPEERRKALAARQKARINEDGSDGDDDELDKANIIHIYISSA</sequence>
<dbReference type="EMBL" id="JANAVB010041816">
    <property type="protein sequence ID" value="KAJ6795723.1"/>
    <property type="molecule type" value="Genomic_DNA"/>
</dbReference>
<keyword evidence="2" id="KW-1185">Reference proteome</keyword>
<organism evidence="1 2">
    <name type="scientific">Iris pallida</name>
    <name type="common">Sweet iris</name>
    <dbReference type="NCBI Taxonomy" id="29817"/>
    <lineage>
        <taxon>Eukaryota</taxon>
        <taxon>Viridiplantae</taxon>
        <taxon>Streptophyta</taxon>
        <taxon>Embryophyta</taxon>
        <taxon>Tracheophyta</taxon>
        <taxon>Spermatophyta</taxon>
        <taxon>Magnoliopsida</taxon>
        <taxon>Liliopsida</taxon>
        <taxon>Asparagales</taxon>
        <taxon>Iridaceae</taxon>
        <taxon>Iridoideae</taxon>
        <taxon>Irideae</taxon>
        <taxon>Iris</taxon>
    </lineage>
</organism>
<reference evidence="1" key="2">
    <citation type="submission" date="2023-04" db="EMBL/GenBank/DDBJ databases">
        <authorList>
            <person name="Bruccoleri R.E."/>
            <person name="Oakeley E.J."/>
            <person name="Faust A.-M."/>
            <person name="Dessus-Babus S."/>
            <person name="Altorfer M."/>
            <person name="Burckhardt D."/>
            <person name="Oertli M."/>
            <person name="Naumann U."/>
            <person name="Petersen F."/>
            <person name="Wong J."/>
        </authorList>
    </citation>
    <scope>NUCLEOTIDE SEQUENCE</scope>
    <source>
        <strain evidence="1">GSM-AAB239-AS_SAM_17_03QT</strain>
        <tissue evidence="1">Leaf</tissue>
    </source>
</reference>
<evidence type="ECO:0000313" key="2">
    <source>
        <dbReference type="Proteomes" id="UP001140949"/>
    </source>
</evidence>
<dbReference type="AlphaFoldDB" id="A0AAX6DV89"/>
<name>A0AAX6DV89_IRIPA</name>
<evidence type="ECO:0000313" key="1">
    <source>
        <dbReference type="EMBL" id="KAJ6795723.1"/>
    </source>
</evidence>
<gene>
    <name evidence="1" type="ORF">M6B38_226150</name>
</gene>
<protein>
    <submittedName>
        <fullName evidence="1">Uncharacterized protein</fullName>
    </submittedName>
</protein>
<dbReference type="Proteomes" id="UP001140949">
    <property type="component" value="Unassembled WGS sequence"/>
</dbReference>
<reference evidence="1" key="1">
    <citation type="journal article" date="2023" name="GigaByte">
        <title>Genome assembly of the bearded iris, Iris pallida Lam.</title>
        <authorList>
            <person name="Bruccoleri R.E."/>
            <person name="Oakeley E.J."/>
            <person name="Faust A.M.E."/>
            <person name="Altorfer M."/>
            <person name="Dessus-Babus S."/>
            <person name="Burckhardt D."/>
            <person name="Oertli M."/>
            <person name="Naumann U."/>
            <person name="Petersen F."/>
            <person name="Wong J."/>
        </authorList>
    </citation>
    <scope>NUCLEOTIDE SEQUENCE</scope>
    <source>
        <strain evidence="1">GSM-AAB239-AS_SAM_17_03QT</strain>
    </source>
</reference>
<comment type="caution">
    <text evidence="1">The sequence shown here is derived from an EMBL/GenBank/DDBJ whole genome shotgun (WGS) entry which is preliminary data.</text>
</comment>